<keyword evidence="2" id="KW-1185">Reference proteome</keyword>
<evidence type="ECO:0000313" key="2">
    <source>
        <dbReference type="Proteomes" id="UP000022141"/>
    </source>
</evidence>
<sequence length="205" mass="21898">MNSAKVVPGAGRRVLVAQLVVLALLLGGCASRAENGEPGHRFGERSWDSLRTEIQLAEPAANEVVVVINNNAALGNHAGIFAGERLSDPAGSYKNVRARSPDWQRVSLADYVAYQMDDGLRIQIYRFTLSERQFSDVVARLPEADSALPLFCGATVQNALAGIGPFAGIDATWWTSPAELARRLEPLTGGAKAVGVCLWPDGLPC</sequence>
<reference evidence="1" key="1">
    <citation type="submission" date="2014-02" db="EMBL/GenBank/DDBJ databases">
        <title>Expanding our view of genomic diversity in Candidatus Accumulibacter clades.</title>
        <authorList>
            <person name="Skennerton C.T."/>
            <person name="Barr J.J."/>
            <person name="Slater F.R."/>
            <person name="Bond P.L."/>
            <person name="Tyson G.W."/>
        </authorList>
    </citation>
    <scope>NUCLEOTIDE SEQUENCE [LARGE SCALE GENOMIC DNA]</scope>
</reference>
<comment type="caution">
    <text evidence="1">The sequence shown here is derived from an EMBL/GenBank/DDBJ whole genome shotgun (WGS) entry which is preliminary data.</text>
</comment>
<dbReference type="eggNOG" id="ENOG502ZXAP">
    <property type="taxonomic scope" value="Bacteria"/>
</dbReference>
<dbReference type="PROSITE" id="PS51257">
    <property type="entry name" value="PROKAR_LIPOPROTEIN"/>
    <property type="match status" value="1"/>
</dbReference>
<dbReference type="AlphaFoldDB" id="A0A011NRR9"/>
<protein>
    <recommendedName>
        <fullName evidence="3">Lipoprotein</fullName>
    </recommendedName>
</protein>
<gene>
    <name evidence="1" type="ORF">AW11_03541</name>
</gene>
<accession>A0A011NRR9</accession>
<dbReference type="Proteomes" id="UP000022141">
    <property type="component" value="Unassembled WGS sequence"/>
</dbReference>
<organism evidence="1 2">
    <name type="scientific">Accumulibacter regalis</name>
    <dbReference type="NCBI Taxonomy" id="522306"/>
    <lineage>
        <taxon>Bacteria</taxon>
        <taxon>Pseudomonadati</taxon>
        <taxon>Pseudomonadota</taxon>
        <taxon>Betaproteobacteria</taxon>
        <taxon>Candidatus Accumulibacter</taxon>
    </lineage>
</organism>
<evidence type="ECO:0008006" key="3">
    <source>
        <dbReference type="Google" id="ProtNLM"/>
    </source>
</evidence>
<dbReference type="PATRIC" id="fig|1454004.3.peg.3642"/>
<name>A0A011NRR9_ACCRE</name>
<evidence type="ECO:0000313" key="1">
    <source>
        <dbReference type="EMBL" id="EXI85418.1"/>
    </source>
</evidence>
<dbReference type="EMBL" id="JEMY01000056">
    <property type="protein sequence ID" value="EXI85418.1"/>
    <property type="molecule type" value="Genomic_DNA"/>
</dbReference>
<proteinExistence type="predicted"/>